<evidence type="ECO:0000256" key="11">
    <source>
        <dbReference type="ARBA" id="ARBA00023231"/>
    </source>
</evidence>
<dbReference type="InterPro" id="IPR058031">
    <property type="entry name" value="AAA_lid_NorR"/>
</dbReference>
<keyword evidence="6 12" id="KW-0902">Two-component regulatory system</keyword>
<dbReference type="InterPro" id="IPR009057">
    <property type="entry name" value="Homeodomain-like_sf"/>
</dbReference>
<evidence type="ECO:0000256" key="3">
    <source>
        <dbReference type="ARBA" id="ARBA00015308"/>
    </source>
</evidence>
<dbReference type="SUPFAM" id="SSF52540">
    <property type="entry name" value="P-loop containing nucleoside triphosphate hydrolases"/>
    <property type="match status" value="1"/>
</dbReference>
<dbReference type="Proteomes" id="UP000305202">
    <property type="component" value="Unassembled WGS sequence"/>
</dbReference>
<evidence type="ECO:0000256" key="6">
    <source>
        <dbReference type="ARBA" id="ARBA00023012"/>
    </source>
</evidence>
<evidence type="ECO:0000256" key="4">
    <source>
        <dbReference type="ARBA" id="ARBA00022741"/>
    </source>
</evidence>
<dbReference type="RefSeq" id="WP_136992373.1">
    <property type="nucleotide sequence ID" value="NZ_SZPQ01000043.1"/>
</dbReference>
<evidence type="ECO:0000256" key="7">
    <source>
        <dbReference type="ARBA" id="ARBA00023015"/>
    </source>
</evidence>
<dbReference type="EMBL" id="SZPQ01000043">
    <property type="protein sequence ID" value="TKI03464.1"/>
    <property type="molecule type" value="Genomic_DNA"/>
</dbReference>
<dbReference type="InterPro" id="IPR002078">
    <property type="entry name" value="Sigma_54_int"/>
</dbReference>
<dbReference type="InterPro" id="IPR002197">
    <property type="entry name" value="HTH_Fis"/>
</dbReference>
<dbReference type="InterPro" id="IPR029016">
    <property type="entry name" value="GAF-like_dom_sf"/>
</dbReference>
<comment type="subunit">
    <text evidence="2 12">Interacts with sigma-54.</text>
</comment>
<evidence type="ECO:0000256" key="10">
    <source>
        <dbReference type="ARBA" id="ARBA00023163"/>
    </source>
</evidence>
<evidence type="ECO:0000259" key="13">
    <source>
        <dbReference type="PROSITE" id="PS50045"/>
    </source>
</evidence>
<evidence type="ECO:0000256" key="5">
    <source>
        <dbReference type="ARBA" id="ARBA00022840"/>
    </source>
</evidence>
<keyword evidence="7 12" id="KW-0805">Transcription regulation</keyword>
<comment type="function">
    <text evidence="1 12">Required for activation of most nif operons, which are directly involved in nitrogen fixation.</text>
</comment>
<dbReference type="InterPro" id="IPR010113">
    <property type="entry name" value="Nif-specific_regulatory_prot"/>
</dbReference>
<dbReference type="InterPro" id="IPR025944">
    <property type="entry name" value="Sigma_54_int_dom_CS"/>
</dbReference>
<comment type="caution">
    <text evidence="14">The sequence shown here is derived from an EMBL/GenBank/DDBJ whole genome shotgun (WGS) entry which is preliminary data.</text>
</comment>
<dbReference type="CDD" id="cd00009">
    <property type="entry name" value="AAA"/>
    <property type="match status" value="1"/>
</dbReference>
<dbReference type="InterPro" id="IPR003018">
    <property type="entry name" value="GAF"/>
</dbReference>
<protein>
    <recommendedName>
        <fullName evidence="3 12">Nif-specific regulatory protein</fullName>
    </recommendedName>
</protein>
<dbReference type="SMART" id="SM00382">
    <property type="entry name" value="AAA"/>
    <property type="match status" value="1"/>
</dbReference>
<keyword evidence="9 12" id="KW-0010">Activator</keyword>
<sequence>MIQRPESGPTVWRFDLSQQFTAMQRISVILSRATEIGRTLQEVLCVLHNDAFMQHGMICLYDRQQQILNIGALQENDQQRASGNPQVRYRPDEGLVGAVLAHRQPLVLPRVADDQRFLDRLGIYDYELPFIAVPLVGPNSQTIGVLAAQPMARNDERLPACTRFLETVANLVAQTVRLMAPAPAVLPRGAATQVEQRRSCAPSRPFGFDNMVGNSPVMRRTMEIIRQVSRWDTTVLVRGESGTGKELIANAIHHNSPRAAAPFVKFNCAALPDTLLESELFGHEKGAFTGAVRQRKGRFELADGGTLFLDEIGESSASFQAKLLRILQEGEMERVGGDETLRVNVRIIAATNRNLEEEVRLGNFREDLYYRLNVMPIALPPLRERQEDIAELAHFLVRKIAQNQGRTLRISDGAIRQLLSYSWPGNVRELENCLERSAVMSESGLIDRDVILFNHRESVPKPPTVSAPREDGWLDNSLDERQRLIAALEKAGWVQAKAARLLGMTPRQVAYRIQTMDITMPRL</sequence>
<evidence type="ECO:0000256" key="12">
    <source>
        <dbReference type="RuleBase" id="RU368029"/>
    </source>
</evidence>
<keyword evidence="4" id="KW-0547">Nucleotide-binding</keyword>
<dbReference type="PRINTS" id="PR01590">
    <property type="entry name" value="HTHFIS"/>
</dbReference>
<dbReference type="Pfam" id="PF00158">
    <property type="entry name" value="Sigma54_activat"/>
    <property type="match status" value="1"/>
</dbReference>
<accession>A0ABY2SF20</accession>
<organism evidence="14 15">
    <name type="scientific">Martelella alba</name>
    <dbReference type="NCBI Taxonomy" id="2590451"/>
    <lineage>
        <taxon>Bacteria</taxon>
        <taxon>Pseudomonadati</taxon>
        <taxon>Pseudomonadota</taxon>
        <taxon>Alphaproteobacteria</taxon>
        <taxon>Hyphomicrobiales</taxon>
        <taxon>Aurantimonadaceae</taxon>
        <taxon>Martelella</taxon>
    </lineage>
</organism>
<dbReference type="Gene3D" id="3.30.450.40">
    <property type="match status" value="1"/>
</dbReference>
<dbReference type="PROSITE" id="PS00676">
    <property type="entry name" value="SIGMA54_INTERACT_2"/>
    <property type="match status" value="1"/>
</dbReference>
<dbReference type="SUPFAM" id="SSF46689">
    <property type="entry name" value="Homeodomain-like"/>
    <property type="match status" value="1"/>
</dbReference>
<dbReference type="Pfam" id="PF25601">
    <property type="entry name" value="AAA_lid_14"/>
    <property type="match status" value="1"/>
</dbReference>
<dbReference type="PANTHER" id="PTHR32071">
    <property type="entry name" value="TRANSCRIPTIONAL REGULATORY PROTEIN"/>
    <property type="match status" value="1"/>
</dbReference>
<evidence type="ECO:0000256" key="9">
    <source>
        <dbReference type="ARBA" id="ARBA00023159"/>
    </source>
</evidence>
<reference evidence="14 15" key="1">
    <citation type="submission" date="2019-04" db="EMBL/GenBank/DDBJ databases">
        <authorList>
            <person name="Li M."/>
            <person name="Gao C."/>
        </authorList>
    </citation>
    <scope>NUCLEOTIDE SEQUENCE [LARGE SCALE GENOMIC DNA]</scope>
    <source>
        <strain evidence="14 15">BGMRC 2031</strain>
    </source>
</reference>
<dbReference type="PROSITE" id="PS00675">
    <property type="entry name" value="SIGMA54_INTERACT_1"/>
    <property type="match status" value="1"/>
</dbReference>
<gene>
    <name evidence="14" type="primary">nifA</name>
    <name evidence="14" type="ORF">FCN80_21380</name>
</gene>
<keyword evidence="15" id="KW-1185">Reference proteome</keyword>
<dbReference type="Gene3D" id="1.10.10.60">
    <property type="entry name" value="Homeodomain-like"/>
    <property type="match status" value="1"/>
</dbReference>
<dbReference type="InterPro" id="IPR003593">
    <property type="entry name" value="AAA+_ATPase"/>
</dbReference>
<keyword evidence="10 12" id="KW-0804">Transcription</keyword>
<dbReference type="Gene3D" id="1.10.8.60">
    <property type="match status" value="1"/>
</dbReference>
<dbReference type="SUPFAM" id="SSF55781">
    <property type="entry name" value="GAF domain-like"/>
    <property type="match status" value="1"/>
</dbReference>
<feature type="domain" description="Sigma-54 factor interaction" evidence="13">
    <location>
        <begin position="211"/>
        <end position="439"/>
    </location>
</feature>
<evidence type="ECO:0000256" key="8">
    <source>
        <dbReference type="ARBA" id="ARBA00023125"/>
    </source>
</evidence>
<dbReference type="PROSITE" id="PS50045">
    <property type="entry name" value="SIGMA54_INTERACT_4"/>
    <property type="match status" value="1"/>
</dbReference>
<evidence type="ECO:0000313" key="14">
    <source>
        <dbReference type="EMBL" id="TKI03464.1"/>
    </source>
</evidence>
<dbReference type="InterPro" id="IPR025662">
    <property type="entry name" value="Sigma_54_int_dom_ATP-bd_1"/>
</dbReference>
<keyword evidence="5" id="KW-0067">ATP-binding</keyword>
<evidence type="ECO:0000256" key="1">
    <source>
        <dbReference type="ARBA" id="ARBA00002167"/>
    </source>
</evidence>
<evidence type="ECO:0000313" key="15">
    <source>
        <dbReference type="Proteomes" id="UP000305202"/>
    </source>
</evidence>
<dbReference type="InterPro" id="IPR025943">
    <property type="entry name" value="Sigma_54_int_dom_ATP-bd_2"/>
</dbReference>
<dbReference type="SMART" id="SM00065">
    <property type="entry name" value="GAF"/>
    <property type="match status" value="1"/>
</dbReference>
<name>A0ABY2SF20_9HYPH</name>
<dbReference type="Pfam" id="PF13185">
    <property type="entry name" value="GAF_2"/>
    <property type="match status" value="1"/>
</dbReference>
<dbReference type="InterPro" id="IPR027417">
    <property type="entry name" value="P-loop_NTPase"/>
</dbReference>
<dbReference type="PANTHER" id="PTHR32071:SF117">
    <property type="entry name" value="PTS-DEPENDENT DIHYDROXYACETONE KINASE OPERON REGULATORY PROTEIN-RELATED"/>
    <property type="match status" value="1"/>
</dbReference>
<dbReference type="PROSITE" id="PS00688">
    <property type="entry name" value="SIGMA54_INTERACT_3"/>
    <property type="match status" value="1"/>
</dbReference>
<dbReference type="Pfam" id="PF02954">
    <property type="entry name" value="HTH_8"/>
    <property type="match status" value="1"/>
</dbReference>
<keyword evidence="11 12" id="KW-0535">Nitrogen fixation</keyword>
<proteinExistence type="predicted"/>
<keyword evidence="8 12" id="KW-0238">DNA-binding</keyword>
<evidence type="ECO:0000256" key="2">
    <source>
        <dbReference type="ARBA" id="ARBA00011135"/>
    </source>
</evidence>
<dbReference type="Gene3D" id="3.40.50.300">
    <property type="entry name" value="P-loop containing nucleotide triphosphate hydrolases"/>
    <property type="match status" value="1"/>
</dbReference>
<dbReference type="NCBIfam" id="TIGR01817">
    <property type="entry name" value="nifA"/>
    <property type="match status" value="1"/>
</dbReference>